<comment type="similarity">
    <text evidence="5 15">Belongs to the class-IV pyridoxal-phosphate-dependent aminotransferase family.</text>
</comment>
<comment type="catalytic activity">
    <reaction evidence="12 17">
        <text>L-isoleucine + 2-oxoglutarate = (S)-3-methyl-2-oxopentanoate + L-glutamate</text>
        <dbReference type="Rhea" id="RHEA:24801"/>
        <dbReference type="ChEBI" id="CHEBI:16810"/>
        <dbReference type="ChEBI" id="CHEBI:29985"/>
        <dbReference type="ChEBI" id="CHEBI:35146"/>
        <dbReference type="ChEBI" id="CHEBI:58045"/>
        <dbReference type="EC" id="2.6.1.42"/>
    </reaction>
</comment>
<dbReference type="NCBIfam" id="TIGR01123">
    <property type="entry name" value="ilvE_II"/>
    <property type="match status" value="1"/>
</dbReference>
<dbReference type="GO" id="GO:0052654">
    <property type="term" value="F:L-leucine-2-oxoglutarate transaminase activity"/>
    <property type="evidence" value="ECO:0007669"/>
    <property type="project" value="RHEA"/>
</dbReference>
<dbReference type="PANTHER" id="PTHR11825:SF44">
    <property type="entry name" value="BRANCHED-CHAIN-AMINO-ACID AMINOTRANSFERASE"/>
    <property type="match status" value="1"/>
</dbReference>
<dbReference type="GO" id="GO:0052656">
    <property type="term" value="F:L-isoleucine-2-oxoglutarate transaminase activity"/>
    <property type="evidence" value="ECO:0007669"/>
    <property type="project" value="RHEA"/>
</dbReference>
<dbReference type="InterPro" id="IPR018300">
    <property type="entry name" value="Aminotrans_IV_CS"/>
</dbReference>
<dbReference type="GO" id="GO:0009098">
    <property type="term" value="P:L-leucine biosynthetic process"/>
    <property type="evidence" value="ECO:0007669"/>
    <property type="project" value="UniProtKB-UniPathway"/>
</dbReference>
<dbReference type="Proteomes" id="UP000269352">
    <property type="component" value="Unassembled WGS sequence"/>
</dbReference>
<dbReference type="InterPro" id="IPR036038">
    <property type="entry name" value="Aminotransferase-like"/>
</dbReference>
<dbReference type="InterPro" id="IPR005786">
    <property type="entry name" value="B_amino_transII"/>
</dbReference>
<evidence type="ECO:0000256" key="9">
    <source>
        <dbReference type="ARBA" id="ARBA00022898"/>
    </source>
</evidence>
<comment type="cofactor">
    <cofactor evidence="1 16">
        <name>pyridoxal 5'-phosphate</name>
        <dbReference type="ChEBI" id="CHEBI:597326"/>
    </cofactor>
</comment>
<evidence type="ECO:0000256" key="8">
    <source>
        <dbReference type="ARBA" id="ARBA00022679"/>
    </source>
</evidence>
<evidence type="ECO:0000256" key="2">
    <source>
        <dbReference type="ARBA" id="ARBA00004824"/>
    </source>
</evidence>
<evidence type="ECO:0000256" key="6">
    <source>
        <dbReference type="ARBA" id="ARBA00022576"/>
    </source>
</evidence>
<keyword evidence="9 16" id="KW-0663">Pyridoxal phosphate</keyword>
<dbReference type="GO" id="GO:0009097">
    <property type="term" value="P:isoleucine biosynthetic process"/>
    <property type="evidence" value="ECO:0007669"/>
    <property type="project" value="UniProtKB-UniPathway"/>
</dbReference>
<evidence type="ECO:0000256" key="14">
    <source>
        <dbReference type="PIRSR" id="PIRSR006468-1"/>
    </source>
</evidence>
<dbReference type="EMBL" id="BGZN01000003">
    <property type="protein sequence ID" value="GBR72860.1"/>
    <property type="molecule type" value="Genomic_DNA"/>
</dbReference>
<dbReference type="GO" id="GO:0052655">
    <property type="term" value="F:L-valine-2-oxoglutarate transaminase activity"/>
    <property type="evidence" value="ECO:0007669"/>
    <property type="project" value="RHEA"/>
</dbReference>
<proteinExistence type="inferred from homology"/>
<evidence type="ECO:0000313" key="18">
    <source>
        <dbReference type="EMBL" id="GBR72860.1"/>
    </source>
</evidence>
<evidence type="ECO:0000256" key="12">
    <source>
        <dbReference type="ARBA" id="ARBA00048798"/>
    </source>
</evidence>
<dbReference type="InterPro" id="IPR043132">
    <property type="entry name" value="BCAT-like_C"/>
</dbReference>
<dbReference type="NCBIfam" id="NF009897">
    <property type="entry name" value="PRK13357.1"/>
    <property type="match status" value="1"/>
</dbReference>
<keyword evidence="6 17" id="KW-0032">Aminotransferase</keyword>
<comment type="pathway">
    <text evidence="2">Amino-acid biosynthesis; L-isoleucine biosynthesis; L-isoleucine from 2-oxobutanoate: step 4/4.</text>
</comment>
<evidence type="ECO:0000256" key="11">
    <source>
        <dbReference type="ARBA" id="ARBA00048212"/>
    </source>
</evidence>
<evidence type="ECO:0000256" key="5">
    <source>
        <dbReference type="ARBA" id="ARBA00009320"/>
    </source>
</evidence>
<keyword evidence="7 17" id="KW-0028">Amino-acid biosynthesis</keyword>
<name>A0A388T8A0_TERA1</name>
<comment type="catalytic activity">
    <reaction evidence="11 17">
        <text>L-valine + 2-oxoglutarate = 3-methyl-2-oxobutanoate + L-glutamate</text>
        <dbReference type="Rhea" id="RHEA:24813"/>
        <dbReference type="ChEBI" id="CHEBI:11851"/>
        <dbReference type="ChEBI" id="CHEBI:16810"/>
        <dbReference type="ChEBI" id="CHEBI:29985"/>
        <dbReference type="ChEBI" id="CHEBI:57762"/>
        <dbReference type="EC" id="2.6.1.42"/>
    </reaction>
</comment>
<evidence type="ECO:0000256" key="4">
    <source>
        <dbReference type="ARBA" id="ARBA00005072"/>
    </source>
</evidence>
<evidence type="ECO:0000256" key="10">
    <source>
        <dbReference type="ARBA" id="ARBA00023304"/>
    </source>
</evidence>
<evidence type="ECO:0000256" key="17">
    <source>
        <dbReference type="RuleBase" id="RU004517"/>
    </source>
</evidence>
<keyword evidence="8 17" id="KW-0808">Transferase</keyword>
<dbReference type="InterPro" id="IPR043131">
    <property type="entry name" value="BCAT-like_N"/>
</dbReference>
<dbReference type="UniPathway" id="UPA00048">
    <property type="reaction ID" value="UER00073"/>
</dbReference>
<dbReference type="InterPro" id="IPR001544">
    <property type="entry name" value="Aminotrans_IV"/>
</dbReference>
<dbReference type="PANTHER" id="PTHR11825">
    <property type="entry name" value="SUBGROUP IIII AMINOTRANSFERASE"/>
    <property type="match status" value="1"/>
</dbReference>
<reference evidence="18 19" key="1">
    <citation type="journal article" date="2019" name="ISME J.">
        <title>Genome analyses of uncultured TG2/ZB3 bacteria in 'Margulisbacteria' specifically attached to ectosymbiotic spirochetes of protists in the termite gut.</title>
        <authorList>
            <person name="Utami Y.D."/>
            <person name="Kuwahara H."/>
            <person name="Igai K."/>
            <person name="Murakami T."/>
            <person name="Sugaya K."/>
            <person name="Morikawa T."/>
            <person name="Nagura Y."/>
            <person name="Yuki M."/>
            <person name="Deevong P."/>
            <person name="Inoue T."/>
            <person name="Kihara K."/>
            <person name="Lo N."/>
            <person name="Yamada A."/>
            <person name="Ohkuma M."/>
            <person name="Hongoh Y."/>
        </authorList>
    </citation>
    <scope>NUCLEOTIDE SEQUENCE [LARGE SCALE GENOMIC DNA]</scope>
    <source>
        <strain evidence="18">NkOx7-01</strain>
    </source>
</reference>
<protein>
    <recommendedName>
        <fullName evidence="17">Branched-chain-amino-acid aminotransferase</fullName>
        <ecNumber evidence="17">2.6.1.42</ecNumber>
    </recommendedName>
</protein>
<comment type="caution">
    <text evidence="18">The sequence shown here is derived from an EMBL/GenBank/DDBJ whole genome shotgun (WGS) entry which is preliminary data.</text>
</comment>
<comment type="pathway">
    <text evidence="4">Amino-acid biosynthesis; L-leucine biosynthesis; L-leucine from 3-methyl-2-oxobutanoate: step 4/4.</text>
</comment>
<accession>A0A388T8A0</accession>
<dbReference type="Gene3D" id="3.30.470.10">
    <property type="match status" value="1"/>
</dbReference>
<evidence type="ECO:0000256" key="16">
    <source>
        <dbReference type="RuleBase" id="RU004516"/>
    </source>
</evidence>
<sequence length="364" mass="39912">MTITKLQISVRELDKAKLKQPPAAGQKLLFGKEFSDRMFILKYTPDKGWHDAEIRQYENLSLSPAALVLHYAPEVFEGLKAYRQPDGGVAMFRPLDNFRRMNVSAERVCLPALDIDFALSALTELVRLEQNWVSSDAGASLYIRPTLIGIDPYVGLKAPEEALFYIILSPVGAYYAQGFEPVSIMVEDKYVRAVRGGLGAAKTGANYAASILAGQLAKKKGFDQVLWLDGIEQRYVEEVGSMNIFFVYGEKIVTSALNGSILPGITRDSVLKLSKHWGLEVAEDKLDIDQVIADIASGKITEIFGSGTAAVVSPVGALYHEGREYAVGGAKTKVGALTQKLYDNLTGIQYGKIPDPFGWLVRVL</sequence>
<dbReference type="AlphaFoldDB" id="A0A388T8A0"/>
<dbReference type="UniPathway" id="UPA00047">
    <property type="reaction ID" value="UER00058"/>
</dbReference>
<dbReference type="Pfam" id="PF01063">
    <property type="entry name" value="Aminotran_4"/>
    <property type="match status" value="1"/>
</dbReference>
<keyword evidence="10 17" id="KW-0100">Branched-chain amino acid biosynthesis</keyword>
<dbReference type="UniPathway" id="UPA00049">
    <property type="reaction ID" value="UER00062"/>
</dbReference>
<keyword evidence="19" id="KW-1185">Reference proteome</keyword>
<comment type="pathway">
    <text evidence="3">Amino-acid biosynthesis; L-valine biosynthesis; L-valine from pyruvate: step 4/4.</text>
</comment>
<dbReference type="GO" id="GO:0009099">
    <property type="term" value="P:L-valine biosynthetic process"/>
    <property type="evidence" value="ECO:0007669"/>
    <property type="project" value="UniProtKB-UniPathway"/>
</dbReference>
<dbReference type="PIRSF" id="PIRSF006468">
    <property type="entry name" value="BCAT1"/>
    <property type="match status" value="1"/>
</dbReference>
<evidence type="ECO:0000256" key="15">
    <source>
        <dbReference type="RuleBase" id="RU004106"/>
    </source>
</evidence>
<dbReference type="Gene3D" id="3.20.10.10">
    <property type="entry name" value="D-amino Acid Aminotransferase, subunit A, domain 2"/>
    <property type="match status" value="1"/>
</dbReference>
<evidence type="ECO:0000256" key="3">
    <source>
        <dbReference type="ARBA" id="ARBA00004931"/>
    </source>
</evidence>
<dbReference type="EC" id="2.6.1.42" evidence="17"/>
<comment type="catalytic activity">
    <reaction evidence="13 17">
        <text>L-leucine + 2-oxoglutarate = 4-methyl-2-oxopentanoate + L-glutamate</text>
        <dbReference type="Rhea" id="RHEA:18321"/>
        <dbReference type="ChEBI" id="CHEBI:16810"/>
        <dbReference type="ChEBI" id="CHEBI:17865"/>
        <dbReference type="ChEBI" id="CHEBI:29985"/>
        <dbReference type="ChEBI" id="CHEBI:57427"/>
        <dbReference type="EC" id="2.6.1.42"/>
    </reaction>
</comment>
<evidence type="ECO:0000256" key="7">
    <source>
        <dbReference type="ARBA" id="ARBA00022605"/>
    </source>
</evidence>
<dbReference type="PROSITE" id="PS00770">
    <property type="entry name" value="AA_TRANSFER_CLASS_4"/>
    <property type="match status" value="1"/>
</dbReference>
<evidence type="ECO:0000256" key="1">
    <source>
        <dbReference type="ARBA" id="ARBA00001933"/>
    </source>
</evidence>
<dbReference type="CDD" id="cd01557">
    <property type="entry name" value="BCAT_beta_family"/>
    <property type="match status" value="1"/>
</dbReference>
<organism evidence="18 19">
    <name type="scientific">Termititenax aidoneus</name>
    <dbReference type="NCBI Taxonomy" id="2218524"/>
    <lineage>
        <taxon>Bacteria</taxon>
        <taxon>Bacillati</taxon>
        <taxon>Candidatus Margulisiibacteriota</taxon>
        <taxon>Candidatus Termititenacia</taxon>
        <taxon>Candidatus Termititenacales</taxon>
        <taxon>Candidatus Termititenacaceae</taxon>
        <taxon>Candidatus Termititenax</taxon>
    </lineage>
</organism>
<dbReference type="InterPro" id="IPR033939">
    <property type="entry name" value="BCAT_family"/>
</dbReference>
<evidence type="ECO:0000256" key="13">
    <source>
        <dbReference type="ARBA" id="ARBA00049229"/>
    </source>
</evidence>
<evidence type="ECO:0000313" key="19">
    <source>
        <dbReference type="Proteomes" id="UP000269352"/>
    </source>
</evidence>
<gene>
    <name evidence="18" type="primary">ilvE</name>
    <name evidence="18" type="ORF">NO1_0317</name>
</gene>
<dbReference type="SUPFAM" id="SSF56752">
    <property type="entry name" value="D-aminoacid aminotransferase-like PLP-dependent enzymes"/>
    <property type="match status" value="1"/>
</dbReference>
<feature type="modified residue" description="N6-(pyridoxal phosphate)lysine" evidence="14">
    <location>
        <position position="202"/>
    </location>
</feature>